<feature type="compositionally biased region" description="Low complexity" evidence="2">
    <location>
        <begin position="29"/>
        <end position="46"/>
    </location>
</feature>
<feature type="compositionally biased region" description="Basic and acidic residues" evidence="2">
    <location>
        <begin position="10"/>
        <end position="26"/>
    </location>
</feature>
<sequence length="313" mass="35356">LSRFKNTQRPRSEAATRLEQFARKNSQETAGSSTPSPSASPPLSDTSTKEPPTDNSSAPTSVDLMSAILQCQTSLTTTFTSKIEELKIDLSLIKQDIQTIRERTGALEERVGGVEDRTANLPQELTQIKTQLQTVTDRMDDLENRQRRSNVRVLGLPERSEGAHPETFAETWLKELLGQDAFSPQFVVERAHRVPLRPLPPGAPPRAFLIKLLNYRDRDSALREARKKGDLQYAGARISLYPDYSSTVQKKRSSYTGVKRKLRDLGLEYTMLYPAKLKIMDGGKAHFFDRPELVLEWLEHRPDNARGSPRAQR</sequence>
<reference evidence="3" key="1">
    <citation type="journal article" date="2010" name="Science">
        <title>The genome of the Western clawed frog Xenopus tropicalis.</title>
        <authorList>
            <person name="Hellsten U."/>
            <person name="Harland R.M."/>
            <person name="Gilchrist M.J."/>
            <person name="Hendrix D."/>
            <person name="Jurka J."/>
            <person name="Kapitonov V."/>
            <person name="Ovcharenko I."/>
            <person name="Putnam N.H."/>
            <person name="Shu S."/>
            <person name="Taher L."/>
            <person name="Blitz I.L."/>
            <person name="Blumberg B."/>
            <person name="Dichmann D.S."/>
            <person name="Dubchak I."/>
            <person name="Amaya E."/>
            <person name="Detter J.C."/>
            <person name="Fletcher R."/>
            <person name="Gerhard D.S."/>
            <person name="Goodstein D."/>
            <person name="Graves T."/>
            <person name="Grigoriev I.V."/>
            <person name="Grimwood J."/>
            <person name="Kawashima T."/>
            <person name="Lindquist E."/>
            <person name="Lucas S.M."/>
            <person name="Mead P.E."/>
            <person name="Mitros T."/>
            <person name="Ogino H."/>
            <person name="Ohta Y."/>
            <person name="Poliakov A.V."/>
            <person name="Pollet N."/>
            <person name="Robert J."/>
            <person name="Salamov A."/>
            <person name="Sater A.K."/>
            <person name="Schmutz J."/>
            <person name="Terry A."/>
            <person name="Vize P.D."/>
            <person name="Warren W.C."/>
            <person name="Wells D."/>
            <person name="Wills A."/>
            <person name="Wilson R.K."/>
            <person name="Zimmerman L.B."/>
            <person name="Zorn A.M."/>
            <person name="Grainger R."/>
            <person name="Grammer T."/>
            <person name="Khokha M.K."/>
            <person name="Richardson P.M."/>
            <person name="Rokhsar D.S."/>
        </authorList>
    </citation>
    <scope>NUCLEOTIDE SEQUENCE [LARGE SCALE GENOMIC DNA]</scope>
    <source>
        <strain evidence="3">Nigerian</strain>
    </source>
</reference>
<dbReference type="InParanoid" id="A0A803K4A7"/>
<feature type="region of interest" description="Disordered" evidence="2">
    <location>
        <begin position="1"/>
        <end position="60"/>
    </location>
</feature>
<evidence type="ECO:0008006" key="4">
    <source>
        <dbReference type="Google" id="ProtNLM"/>
    </source>
</evidence>
<dbReference type="InterPro" id="IPR004244">
    <property type="entry name" value="Transposase_22"/>
</dbReference>
<keyword evidence="1" id="KW-0175">Coiled coil</keyword>
<dbReference type="AlphaFoldDB" id="A0A803K4A7"/>
<protein>
    <recommendedName>
        <fullName evidence="4">L1 transposable element RRM domain-containing protein</fullName>
    </recommendedName>
</protein>
<dbReference type="Gene3D" id="6.10.280.220">
    <property type="match status" value="1"/>
</dbReference>
<dbReference type="GeneTree" id="ENSGT01070000257169"/>
<accession>A0A803K4A7</accession>
<reference evidence="3" key="2">
    <citation type="submission" date="2021-03" db="UniProtKB">
        <authorList>
            <consortium name="Ensembl"/>
        </authorList>
    </citation>
    <scope>IDENTIFICATION</scope>
</reference>
<dbReference type="Ensembl" id="ENSXETT00000120668">
    <property type="protein sequence ID" value="ENSXETP00000115187"/>
    <property type="gene ID" value="ENSXETG00000047801"/>
</dbReference>
<dbReference type="PANTHER" id="PTHR11505">
    <property type="entry name" value="L1 TRANSPOSABLE ELEMENT-RELATED"/>
    <property type="match status" value="1"/>
</dbReference>
<proteinExistence type="predicted"/>
<evidence type="ECO:0000256" key="1">
    <source>
        <dbReference type="SAM" id="Coils"/>
    </source>
</evidence>
<name>A0A803K4A7_XENTR</name>
<dbReference type="Gene3D" id="3.30.70.1820">
    <property type="entry name" value="L1 transposable element, RRM domain"/>
    <property type="match status" value="1"/>
</dbReference>
<organism evidence="3">
    <name type="scientific">Xenopus tropicalis</name>
    <name type="common">Western clawed frog</name>
    <name type="synonym">Silurana tropicalis</name>
    <dbReference type="NCBI Taxonomy" id="8364"/>
    <lineage>
        <taxon>Eukaryota</taxon>
        <taxon>Metazoa</taxon>
        <taxon>Chordata</taxon>
        <taxon>Craniata</taxon>
        <taxon>Vertebrata</taxon>
        <taxon>Euteleostomi</taxon>
        <taxon>Amphibia</taxon>
        <taxon>Batrachia</taxon>
        <taxon>Anura</taxon>
        <taxon>Pipoidea</taxon>
        <taxon>Pipidae</taxon>
        <taxon>Xenopodinae</taxon>
        <taxon>Xenopus</taxon>
        <taxon>Silurana</taxon>
    </lineage>
</organism>
<feature type="coiled-coil region" evidence="1">
    <location>
        <begin position="83"/>
        <end position="145"/>
    </location>
</feature>
<evidence type="ECO:0000256" key="2">
    <source>
        <dbReference type="SAM" id="MobiDB-lite"/>
    </source>
</evidence>
<dbReference type="SUPFAM" id="SSF57997">
    <property type="entry name" value="Tropomyosin"/>
    <property type="match status" value="1"/>
</dbReference>
<evidence type="ECO:0000313" key="3">
    <source>
        <dbReference type="Ensembl" id="ENSXETP00000115187"/>
    </source>
</evidence>